<reference evidence="2" key="1">
    <citation type="submission" date="2018-09" db="EMBL/GenBank/DDBJ databases">
        <authorList>
            <person name="Zhu H."/>
        </authorList>
    </citation>
    <scope>NUCLEOTIDE SEQUENCE [LARGE SCALE GENOMIC DNA]</scope>
    <source>
        <strain evidence="2">K1R23-30</strain>
    </source>
</reference>
<dbReference type="GO" id="GO:0004803">
    <property type="term" value="F:transposase activity"/>
    <property type="evidence" value="ECO:0007669"/>
    <property type="project" value="InterPro"/>
</dbReference>
<dbReference type="Proteomes" id="UP000265955">
    <property type="component" value="Unassembled WGS sequence"/>
</dbReference>
<evidence type="ECO:0000313" key="2">
    <source>
        <dbReference type="Proteomes" id="UP000265955"/>
    </source>
</evidence>
<accession>A0A3A3FYV5</accession>
<name>A0A3A3FYV5_9BURK</name>
<dbReference type="Pfam" id="PF01527">
    <property type="entry name" value="HTH_Tnp_1"/>
    <property type="match status" value="1"/>
</dbReference>
<dbReference type="InterPro" id="IPR002514">
    <property type="entry name" value="Transposase_8"/>
</dbReference>
<organism evidence="1 2">
    <name type="scientific">Noviherbaspirillum saxi</name>
    <dbReference type="NCBI Taxonomy" id="2320863"/>
    <lineage>
        <taxon>Bacteria</taxon>
        <taxon>Pseudomonadati</taxon>
        <taxon>Pseudomonadota</taxon>
        <taxon>Betaproteobacteria</taxon>
        <taxon>Burkholderiales</taxon>
        <taxon>Oxalobacteraceae</taxon>
        <taxon>Noviherbaspirillum</taxon>
    </lineage>
</organism>
<comment type="caution">
    <text evidence="1">The sequence shown here is derived from an EMBL/GenBank/DDBJ whole genome shotgun (WGS) entry which is preliminary data.</text>
</comment>
<dbReference type="OrthoDB" id="3376843at2"/>
<dbReference type="GO" id="GO:0006313">
    <property type="term" value="P:DNA transposition"/>
    <property type="evidence" value="ECO:0007669"/>
    <property type="project" value="InterPro"/>
</dbReference>
<evidence type="ECO:0000313" key="1">
    <source>
        <dbReference type="EMBL" id="RJF92279.1"/>
    </source>
</evidence>
<sequence length="43" mass="4647">MKSGRRPNFPIEFIARVAALACEPGVSVSKLAREHGLNPNLLS</sequence>
<proteinExistence type="predicted"/>
<keyword evidence="2" id="KW-1185">Reference proteome</keyword>
<protein>
    <recommendedName>
        <fullName evidence="3">Transposase</fullName>
    </recommendedName>
</protein>
<dbReference type="AlphaFoldDB" id="A0A3A3FYV5"/>
<gene>
    <name evidence="1" type="ORF">D3871_27010</name>
</gene>
<evidence type="ECO:0008006" key="3">
    <source>
        <dbReference type="Google" id="ProtNLM"/>
    </source>
</evidence>
<dbReference type="EMBL" id="QYUO01000003">
    <property type="protein sequence ID" value="RJF92279.1"/>
    <property type="molecule type" value="Genomic_DNA"/>
</dbReference>
<dbReference type="RefSeq" id="WP_119772166.1">
    <property type="nucleotide sequence ID" value="NZ_QYUO01000003.1"/>
</dbReference>
<dbReference type="GO" id="GO:0003677">
    <property type="term" value="F:DNA binding"/>
    <property type="evidence" value="ECO:0007669"/>
    <property type="project" value="InterPro"/>
</dbReference>